<sequence>MSYPGVVHPVLLPDPCIPRQPLQGRKSLSERDCIGPLDAVHRRLGAPIALVWDQLNAHASTAMKKLIAARDWLTVFLFPACTPEPNPLEGARSQCERSTADLVASILDRLGLLIRTRFERPRYRLDVLDEIPRRDRPGLRPVDAVTLKAALSDPVDSGSRGPAGSRRRRRVRCRHAFP</sequence>
<evidence type="ECO:0008006" key="3">
    <source>
        <dbReference type="Google" id="ProtNLM"/>
    </source>
</evidence>
<evidence type="ECO:0000313" key="1">
    <source>
        <dbReference type="EMBL" id="GAA4205427.1"/>
    </source>
</evidence>
<comment type="caution">
    <text evidence="1">The sequence shown here is derived from an EMBL/GenBank/DDBJ whole genome shotgun (WGS) entry which is preliminary data.</text>
</comment>
<accession>A0ABP8BF56</accession>
<dbReference type="EMBL" id="BAABAQ010000014">
    <property type="protein sequence ID" value="GAA4205427.1"/>
    <property type="molecule type" value="Genomic_DNA"/>
</dbReference>
<keyword evidence="2" id="KW-1185">Reference proteome</keyword>
<evidence type="ECO:0000313" key="2">
    <source>
        <dbReference type="Proteomes" id="UP001501251"/>
    </source>
</evidence>
<reference evidence="2" key="1">
    <citation type="journal article" date="2019" name="Int. J. Syst. Evol. Microbiol.">
        <title>The Global Catalogue of Microorganisms (GCM) 10K type strain sequencing project: providing services to taxonomists for standard genome sequencing and annotation.</title>
        <authorList>
            <consortium name="The Broad Institute Genomics Platform"/>
            <consortium name="The Broad Institute Genome Sequencing Center for Infectious Disease"/>
            <person name="Wu L."/>
            <person name="Ma J."/>
        </authorList>
    </citation>
    <scope>NUCLEOTIDE SEQUENCE [LARGE SCALE GENOMIC DNA]</scope>
    <source>
        <strain evidence="2">JCM 17388</strain>
    </source>
</reference>
<dbReference type="Proteomes" id="UP001501251">
    <property type="component" value="Unassembled WGS sequence"/>
</dbReference>
<name>A0ABP8BF56_9ACTN</name>
<protein>
    <recommendedName>
        <fullName evidence="3">DDE superfamily endonuclease</fullName>
    </recommendedName>
</protein>
<organism evidence="1 2">
    <name type="scientific">Streptosporangium oxazolinicum</name>
    <dbReference type="NCBI Taxonomy" id="909287"/>
    <lineage>
        <taxon>Bacteria</taxon>
        <taxon>Bacillati</taxon>
        <taxon>Actinomycetota</taxon>
        <taxon>Actinomycetes</taxon>
        <taxon>Streptosporangiales</taxon>
        <taxon>Streptosporangiaceae</taxon>
        <taxon>Streptosporangium</taxon>
    </lineage>
</organism>
<gene>
    <name evidence="1" type="ORF">GCM10022252_66010</name>
</gene>
<proteinExistence type="predicted"/>